<dbReference type="EMBL" id="KZ819390">
    <property type="protein sequence ID" value="PWN41621.1"/>
    <property type="molecule type" value="Genomic_DNA"/>
</dbReference>
<sequence length="195" mass="21165">MAHTWRPGVPSPLALQRTNITSHHRDVRCVSARRIPLIDEPVAALHHVQLASRRSEACVFAGTHPKSFSLLARIQGFTSQGSLSRHGGSNSVTVQGARQQRTEAADSARACGSSSIAITFHKAAAPPMTSAFSQFPYHRQAVTTPGLRHEEDTPHSARQRRHTASISDPSRVCSFRAAHTLRCPFGATYLCIASP</sequence>
<evidence type="ECO:0000313" key="2">
    <source>
        <dbReference type="EMBL" id="PWN41621.1"/>
    </source>
</evidence>
<dbReference type="AlphaFoldDB" id="A0A316VZC5"/>
<accession>A0A316VZC5</accession>
<keyword evidence="3" id="KW-1185">Reference proteome</keyword>
<reference evidence="2 3" key="1">
    <citation type="journal article" date="2018" name="Mol. Biol. Evol.">
        <title>Broad Genomic Sampling Reveals a Smut Pathogenic Ancestry of the Fungal Clade Ustilaginomycotina.</title>
        <authorList>
            <person name="Kijpornyongpan T."/>
            <person name="Mondo S.J."/>
            <person name="Barry K."/>
            <person name="Sandor L."/>
            <person name="Lee J."/>
            <person name="Lipzen A."/>
            <person name="Pangilinan J."/>
            <person name="LaButti K."/>
            <person name="Hainaut M."/>
            <person name="Henrissat B."/>
            <person name="Grigoriev I.V."/>
            <person name="Spatafora J.W."/>
            <person name="Aime M.C."/>
        </authorList>
    </citation>
    <scope>NUCLEOTIDE SEQUENCE [LARGE SCALE GENOMIC DNA]</scope>
    <source>
        <strain evidence="2 3">MCA 4658</strain>
    </source>
</reference>
<dbReference type="RefSeq" id="XP_025368781.1">
    <property type="nucleotide sequence ID" value="XM_025510609.1"/>
</dbReference>
<name>A0A316VZC5_9BASI</name>
<gene>
    <name evidence="2" type="ORF">IE81DRAFT_169367</name>
</gene>
<dbReference type="GeneID" id="37032479"/>
<evidence type="ECO:0000313" key="3">
    <source>
        <dbReference type="Proteomes" id="UP000245783"/>
    </source>
</evidence>
<dbReference type="InParanoid" id="A0A316VZC5"/>
<feature type="region of interest" description="Disordered" evidence="1">
    <location>
        <begin position="145"/>
        <end position="165"/>
    </location>
</feature>
<protein>
    <submittedName>
        <fullName evidence="2">Uncharacterized protein</fullName>
    </submittedName>
</protein>
<evidence type="ECO:0000256" key="1">
    <source>
        <dbReference type="SAM" id="MobiDB-lite"/>
    </source>
</evidence>
<dbReference type="Proteomes" id="UP000245783">
    <property type="component" value="Unassembled WGS sequence"/>
</dbReference>
<proteinExistence type="predicted"/>
<organism evidence="2 3">
    <name type="scientific">Ceraceosorus guamensis</name>
    <dbReference type="NCBI Taxonomy" id="1522189"/>
    <lineage>
        <taxon>Eukaryota</taxon>
        <taxon>Fungi</taxon>
        <taxon>Dikarya</taxon>
        <taxon>Basidiomycota</taxon>
        <taxon>Ustilaginomycotina</taxon>
        <taxon>Exobasidiomycetes</taxon>
        <taxon>Ceraceosorales</taxon>
        <taxon>Ceraceosoraceae</taxon>
        <taxon>Ceraceosorus</taxon>
    </lineage>
</organism>